<reference evidence="3 4" key="1">
    <citation type="submission" date="2024-04" db="EMBL/GenBank/DDBJ databases">
        <title>Phyllosticta paracitricarpa is synonymous to the EU quarantine fungus P. citricarpa based on phylogenomic analyses.</title>
        <authorList>
            <consortium name="Lawrence Berkeley National Laboratory"/>
            <person name="Van ingen-buijs V.A."/>
            <person name="Van westerhoven A.C."/>
            <person name="Haridas S."/>
            <person name="Skiadas P."/>
            <person name="Martin F."/>
            <person name="Groenewald J.Z."/>
            <person name="Crous P.W."/>
            <person name="Seidl M.F."/>
        </authorList>
    </citation>
    <scope>NUCLEOTIDE SEQUENCE [LARGE SCALE GENOMIC DNA]</scope>
    <source>
        <strain evidence="3 4">CBS 141358</strain>
    </source>
</reference>
<sequence length="165" mass="17368">MGHLVIHGFRLLLLGPLADQNHPDSQTTHNGRPFASAVLYCTYVETMERAGRLRKGPSRMAGSSISGAEKDGQNCSQNVQIKNTHPPFDPSNTTTHVHACSHSFMSLSAPPHCGCTAVPTALPCPALHCPSLSSIQQSASCVSPGSSDTHCLCLGPRTLLAASVL</sequence>
<accession>A0ABR1N8J2</accession>
<keyword evidence="2" id="KW-0732">Signal</keyword>
<keyword evidence="4" id="KW-1185">Reference proteome</keyword>
<evidence type="ECO:0000256" key="2">
    <source>
        <dbReference type="SAM" id="SignalP"/>
    </source>
</evidence>
<comment type="caution">
    <text evidence="3">The sequence shown here is derived from an EMBL/GenBank/DDBJ whole genome shotgun (WGS) entry which is preliminary data.</text>
</comment>
<dbReference type="Proteomes" id="UP001367316">
    <property type="component" value="Unassembled WGS sequence"/>
</dbReference>
<evidence type="ECO:0000313" key="3">
    <source>
        <dbReference type="EMBL" id="KAK7611527.1"/>
    </source>
</evidence>
<organism evidence="3 4">
    <name type="scientific">Phyllosticta paracitricarpa</name>
    <dbReference type="NCBI Taxonomy" id="2016321"/>
    <lineage>
        <taxon>Eukaryota</taxon>
        <taxon>Fungi</taxon>
        <taxon>Dikarya</taxon>
        <taxon>Ascomycota</taxon>
        <taxon>Pezizomycotina</taxon>
        <taxon>Dothideomycetes</taxon>
        <taxon>Dothideomycetes incertae sedis</taxon>
        <taxon>Botryosphaeriales</taxon>
        <taxon>Phyllostictaceae</taxon>
        <taxon>Phyllosticta</taxon>
    </lineage>
</organism>
<proteinExistence type="predicted"/>
<gene>
    <name evidence="3" type="ORF">JOL62DRAFT_59939</name>
</gene>
<evidence type="ECO:0000313" key="4">
    <source>
        <dbReference type="Proteomes" id="UP001367316"/>
    </source>
</evidence>
<feature type="chain" id="PRO_5046812088" evidence="2">
    <location>
        <begin position="21"/>
        <end position="165"/>
    </location>
</feature>
<dbReference type="EMBL" id="JBBPBF010000013">
    <property type="protein sequence ID" value="KAK7611527.1"/>
    <property type="molecule type" value="Genomic_DNA"/>
</dbReference>
<feature type="signal peptide" evidence="2">
    <location>
        <begin position="1"/>
        <end position="20"/>
    </location>
</feature>
<name>A0ABR1N8J2_9PEZI</name>
<feature type="region of interest" description="Disordered" evidence="1">
    <location>
        <begin position="54"/>
        <end position="73"/>
    </location>
</feature>
<protein>
    <submittedName>
        <fullName evidence="3">Uncharacterized protein</fullName>
    </submittedName>
</protein>
<evidence type="ECO:0000256" key="1">
    <source>
        <dbReference type="SAM" id="MobiDB-lite"/>
    </source>
</evidence>